<sequence length="703" mass="78248">MKTKASKGPEGGAVPKSLAGFSNLIPASLLPGRSEPKWERSPWPAVCGAGRRASLLEGSRAPAAPGLGAGGGRGARGACFSQYTDVHLQAIMSSKKQRPQKDSYEKNSKKIEHYFSKVNEKQENNPSTSQMKTDSRKSSENTANTQAEGPKGQTVSQDKTIYVHLNVNLKKNKKMPVALTHTNKASLYMALSTLETVREAMESHPGQEMLVCDKSGIEGYLNLGMPLSCFPEGCQVEITFAPCKAKQEEVKQVFRQHNNMSTDDCVKFYIHPVGKGTRKKIVKCGQLHKDGYKLCIFAFKGESIKKALCEDGRFLPVLENNDWKLIENLNCIFESSQKVDHLEGKLFQLSVEKKSVATVATMATVAAAAQNSESEEINPSGLIEEIVDQYPSLKREREKIRENFEKEKQIRKGKQLFKLHKANFGKLTKNSTLVKVHKLLSHLSNSVGFLSWDNNGNTGCATCFVFSGLYIFTCRHVISDIVGKGVEPSMWAHIIGQCVKVTFVYEEFLEREENYFFVEPWFEVSDVNLDYAVLKLKTYGQQVPVGLYNGIGPAPHSGLIYIIGHPDGQAKSTDACSVIPQGQREEVYQESLQAREAESYGPGMQYIHMHTQRSFPETSRESSLITYHTSFYFGSSGSPVFDSNGSLVAMHTAGFPYIYQGEFSSIIEFGTTLESIVSDIKENHTKWYEEVFTNLQEVEMVSV</sequence>
<dbReference type="GeneID" id="102543676"/>
<dbReference type="PANTHER" id="PTHR14389">
    <property type="entry name" value="SI:CH1073-475A24.1"/>
    <property type="match status" value="1"/>
</dbReference>
<dbReference type="SUPFAM" id="SSF50494">
    <property type="entry name" value="Trypsin-like serine proteases"/>
    <property type="match status" value="1"/>
</dbReference>
<organism evidence="2 3">
    <name type="scientific">Vicugna pacos</name>
    <name type="common">Alpaca</name>
    <name type="synonym">Lama pacos</name>
    <dbReference type="NCBI Taxonomy" id="30538"/>
    <lineage>
        <taxon>Eukaryota</taxon>
        <taxon>Metazoa</taxon>
        <taxon>Chordata</taxon>
        <taxon>Craniata</taxon>
        <taxon>Vertebrata</taxon>
        <taxon>Euteleostomi</taxon>
        <taxon>Mammalia</taxon>
        <taxon>Eutheria</taxon>
        <taxon>Laurasiatheria</taxon>
        <taxon>Artiodactyla</taxon>
        <taxon>Tylopoda</taxon>
        <taxon>Camelidae</taxon>
        <taxon>Vicugna</taxon>
    </lineage>
</organism>
<dbReference type="PANTHER" id="PTHR14389:SF14">
    <property type="entry name" value="SERINE PROTEASE FAM111A"/>
    <property type="match status" value="1"/>
</dbReference>
<gene>
    <name evidence="3" type="primary">FAM111A</name>
</gene>
<dbReference type="Pfam" id="PF13365">
    <property type="entry name" value="Trypsin_2"/>
    <property type="match status" value="1"/>
</dbReference>
<dbReference type="GO" id="GO:0006508">
    <property type="term" value="P:proteolysis"/>
    <property type="evidence" value="ECO:0007669"/>
    <property type="project" value="UniProtKB-KW"/>
</dbReference>
<dbReference type="Gene3D" id="2.40.10.10">
    <property type="entry name" value="Trypsin-like serine proteases"/>
    <property type="match status" value="2"/>
</dbReference>
<feature type="compositionally biased region" description="Polar residues" evidence="1">
    <location>
        <begin position="140"/>
        <end position="156"/>
    </location>
</feature>
<evidence type="ECO:0000313" key="3">
    <source>
        <dbReference type="RefSeq" id="XP_072826111.1"/>
    </source>
</evidence>
<keyword evidence="3" id="KW-0645">Protease</keyword>
<dbReference type="InterPro" id="IPR009003">
    <property type="entry name" value="Peptidase_S1_PA"/>
</dbReference>
<evidence type="ECO:0000256" key="1">
    <source>
        <dbReference type="SAM" id="MobiDB-lite"/>
    </source>
</evidence>
<dbReference type="GO" id="GO:0008233">
    <property type="term" value="F:peptidase activity"/>
    <property type="evidence" value="ECO:0007669"/>
    <property type="project" value="UniProtKB-KW"/>
</dbReference>
<name>A0ABM5DYY1_VICPA</name>
<dbReference type="RefSeq" id="XP_072826111.1">
    <property type="nucleotide sequence ID" value="XM_072970010.1"/>
</dbReference>
<dbReference type="Proteomes" id="UP001652581">
    <property type="component" value="Chromosome 10"/>
</dbReference>
<protein>
    <submittedName>
        <fullName evidence="3">Serine protease FAM111A</fullName>
    </submittedName>
</protein>
<proteinExistence type="predicted"/>
<reference evidence="3" key="1">
    <citation type="submission" date="2025-08" db="UniProtKB">
        <authorList>
            <consortium name="RefSeq"/>
        </authorList>
    </citation>
    <scope>IDENTIFICATION</scope>
</reference>
<keyword evidence="3" id="KW-0378">Hydrolase</keyword>
<feature type="region of interest" description="Disordered" evidence="1">
    <location>
        <begin position="116"/>
        <end position="156"/>
    </location>
</feature>
<evidence type="ECO:0000313" key="2">
    <source>
        <dbReference type="Proteomes" id="UP001652581"/>
    </source>
</evidence>
<dbReference type="InterPro" id="IPR043504">
    <property type="entry name" value="Peptidase_S1_PA_chymotrypsin"/>
</dbReference>
<accession>A0ABM5DYY1</accession>
<keyword evidence="2" id="KW-1185">Reference proteome</keyword>